<dbReference type="SUPFAM" id="SSF54211">
    <property type="entry name" value="Ribosomal protein S5 domain 2-like"/>
    <property type="match status" value="1"/>
</dbReference>
<organism evidence="12 13">
    <name type="scientific">Candidatus Kerfeldbacteria bacterium CG08_land_8_20_14_0_20_42_7</name>
    <dbReference type="NCBI Taxonomy" id="2014245"/>
    <lineage>
        <taxon>Bacteria</taxon>
        <taxon>Candidatus Kerfeldiibacteriota</taxon>
    </lineage>
</organism>
<dbReference type="GO" id="GO:0015935">
    <property type="term" value="C:small ribosomal subunit"/>
    <property type="evidence" value="ECO:0007669"/>
    <property type="project" value="InterPro"/>
</dbReference>
<evidence type="ECO:0000256" key="10">
    <source>
        <dbReference type="SAM" id="MobiDB-lite"/>
    </source>
</evidence>
<evidence type="ECO:0000256" key="1">
    <source>
        <dbReference type="ARBA" id="ARBA00008945"/>
    </source>
</evidence>
<dbReference type="Pfam" id="PF00333">
    <property type="entry name" value="Ribosomal_S5"/>
    <property type="match status" value="1"/>
</dbReference>
<feature type="region of interest" description="Disordered" evidence="10">
    <location>
        <begin position="1"/>
        <end position="23"/>
    </location>
</feature>
<evidence type="ECO:0000256" key="6">
    <source>
        <dbReference type="ARBA" id="ARBA00035255"/>
    </source>
</evidence>
<gene>
    <name evidence="12" type="ORF">COT25_01950</name>
</gene>
<dbReference type="Gene3D" id="3.30.160.20">
    <property type="match status" value="1"/>
</dbReference>
<dbReference type="InterPro" id="IPR013810">
    <property type="entry name" value="Ribosomal_uS5_N"/>
</dbReference>
<dbReference type="Gene3D" id="3.30.230.10">
    <property type="match status" value="1"/>
</dbReference>
<name>A0A2H0YTP2_9BACT</name>
<evidence type="ECO:0000313" key="13">
    <source>
        <dbReference type="Proteomes" id="UP000228711"/>
    </source>
</evidence>
<comment type="similarity">
    <text evidence="1 9">Belongs to the universal ribosomal protein uS5 family.</text>
</comment>
<dbReference type="NCBIfam" id="TIGR01021">
    <property type="entry name" value="rpsE_bact"/>
    <property type="match status" value="1"/>
</dbReference>
<evidence type="ECO:0000313" key="12">
    <source>
        <dbReference type="EMBL" id="PIS41649.1"/>
    </source>
</evidence>
<protein>
    <recommendedName>
        <fullName evidence="6">Small ribosomal subunit protein uS5</fullName>
    </recommendedName>
    <alternativeName>
        <fullName evidence="7">30S ribosomal protein S5</fullName>
    </alternativeName>
</protein>
<dbReference type="InterPro" id="IPR005324">
    <property type="entry name" value="Ribosomal_uS5_C"/>
</dbReference>
<evidence type="ECO:0000256" key="9">
    <source>
        <dbReference type="RuleBase" id="RU003823"/>
    </source>
</evidence>
<evidence type="ECO:0000256" key="8">
    <source>
        <dbReference type="PROSITE-ProRule" id="PRU00268"/>
    </source>
</evidence>
<dbReference type="FunFam" id="3.30.230.10:FF:000002">
    <property type="entry name" value="30S ribosomal protein S5"/>
    <property type="match status" value="1"/>
</dbReference>
<feature type="compositionally biased region" description="Basic and acidic residues" evidence="10">
    <location>
        <begin position="14"/>
        <end position="23"/>
    </location>
</feature>
<dbReference type="PROSITE" id="PS00585">
    <property type="entry name" value="RIBOSOMAL_S5"/>
    <property type="match status" value="1"/>
</dbReference>
<dbReference type="GO" id="GO:0006412">
    <property type="term" value="P:translation"/>
    <property type="evidence" value="ECO:0007669"/>
    <property type="project" value="InterPro"/>
</dbReference>
<evidence type="ECO:0000256" key="5">
    <source>
        <dbReference type="ARBA" id="ARBA00023274"/>
    </source>
</evidence>
<proteinExistence type="inferred from homology"/>
<sequence length="173" mass="18636">MNKPTSQNSKRGRPRGERQDREFEQSVIDLARVTRVVAGGKRMRFRACVVIGDQKGKVGMAVAKGADVASAVNKAVNQAKKHMITVVTVKDTIPHDVRVRFKSAELYMKPAPQGSGIIAGGAVRSVMDLAGVKNVVCKMMGSANKINNVKAVILGLSKFRKDPLALRGVVKKA</sequence>
<feature type="domain" description="S5 DRBM" evidence="11">
    <location>
        <begin position="23"/>
        <end position="86"/>
    </location>
</feature>
<dbReference type="InterPro" id="IPR018192">
    <property type="entry name" value="Ribosomal_uS5_N_CS"/>
</dbReference>
<dbReference type="EMBL" id="PEXV01000069">
    <property type="protein sequence ID" value="PIS41649.1"/>
    <property type="molecule type" value="Genomic_DNA"/>
</dbReference>
<evidence type="ECO:0000259" key="11">
    <source>
        <dbReference type="PROSITE" id="PS50881"/>
    </source>
</evidence>
<dbReference type="PROSITE" id="PS50881">
    <property type="entry name" value="S5_DSRBD"/>
    <property type="match status" value="1"/>
</dbReference>
<dbReference type="AlphaFoldDB" id="A0A2H0YTP2"/>
<keyword evidence="3" id="KW-0694">RNA-binding</keyword>
<dbReference type="GO" id="GO:0019843">
    <property type="term" value="F:rRNA binding"/>
    <property type="evidence" value="ECO:0007669"/>
    <property type="project" value="UniProtKB-KW"/>
</dbReference>
<accession>A0A2H0YTP2</accession>
<dbReference type="Pfam" id="PF03719">
    <property type="entry name" value="Ribosomal_S5_C"/>
    <property type="match status" value="1"/>
</dbReference>
<dbReference type="InterPro" id="IPR020568">
    <property type="entry name" value="Ribosomal_Su5_D2-typ_SF"/>
</dbReference>
<keyword evidence="5 8" id="KW-0687">Ribonucleoprotein</keyword>
<dbReference type="GO" id="GO:0005737">
    <property type="term" value="C:cytoplasm"/>
    <property type="evidence" value="ECO:0007669"/>
    <property type="project" value="UniProtKB-ARBA"/>
</dbReference>
<dbReference type="GO" id="GO:0003735">
    <property type="term" value="F:structural constituent of ribosome"/>
    <property type="evidence" value="ECO:0007669"/>
    <property type="project" value="UniProtKB-UniRule"/>
</dbReference>
<evidence type="ECO:0000256" key="4">
    <source>
        <dbReference type="ARBA" id="ARBA00022980"/>
    </source>
</evidence>
<dbReference type="PANTHER" id="PTHR48277">
    <property type="entry name" value="MITOCHONDRIAL RIBOSOMAL PROTEIN S5"/>
    <property type="match status" value="1"/>
</dbReference>
<dbReference type="Proteomes" id="UP000228711">
    <property type="component" value="Unassembled WGS sequence"/>
</dbReference>
<keyword evidence="4 8" id="KW-0689">Ribosomal protein</keyword>
<dbReference type="InterPro" id="IPR000851">
    <property type="entry name" value="Ribosomal_uS5"/>
</dbReference>
<dbReference type="InterPro" id="IPR014721">
    <property type="entry name" value="Ribsml_uS5_D2-typ_fold_subgr"/>
</dbReference>
<dbReference type="InterPro" id="IPR005712">
    <property type="entry name" value="Ribosomal_uS5_bac-type"/>
</dbReference>
<dbReference type="PANTHER" id="PTHR48277:SF1">
    <property type="entry name" value="MITOCHONDRIAL RIBOSOMAL PROTEIN S5"/>
    <property type="match status" value="1"/>
</dbReference>
<reference evidence="13" key="1">
    <citation type="submission" date="2017-09" db="EMBL/GenBank/DDBJ databases">
        <title>Depth-based differentiation of microbial function through sediment-hosted aquifers and enrichment of novel symbionts in the deep terrestrial subsurface.</title>
        <authorList>
            <person name="Probst A.J."/>
            <person name="Ladd B."/>
            <person name="Jarett J.K."/>
            <person name="Geller-Mcgrath D.E."/>
            <person name="Sieber C.M.K."/>
            <person name="Emerson J.B."/>
            <person name="Anantharaman K."/>
            <person name="Thomas B.C."/>
            <person name="Malmstrom R."/>
            <person name="Stieglmeier M."/>
            <person name="Klingl A."/>
            <person name="Woyke T."/>
            <person name="Ryan C.M."/>
            <person name="Banfield J.F."/>
        </authorList>
    </citation>
    <scope>NUCLEOTIDE SEQUENCE [LARGE SCALE GENOMIC DNA]</scope>
</reference>
<evidence type="ECO:0000256" key="3">
    <source>
        <dbReference type="ARBA" id="ARBA00022884"/>
    </source>
</evidence>
<keyword evidence="2" id="KW-0699">rRNA-binding</keyword>
<evidence type="ECO:0000256" key="7">
    <source>
        <dbReference type="ARBA" id="ARBA00035519"/>
    </source>
</evidence>
<dbReference type="SUPFAM" id="SSF54768">
    <property type="entry name" value="dsRNA-binding domain-like"/>
    <property type="match status" value="1"/>
</dbReference>
<evidence type="ECO:0000256" key="2">
    <source>
        <dbReference type="ARBA" id="ARBA00022730"/>
    </source>
</evidence>
<comment type="caution">
    <text evidence="12">The sequence shown here is derived from an EMBL/GenBank/DDBJ whole genome shotgun (WGS) entry which is preliminary data.</text>
</comment>